<comment type="caution">
    <text evidence="2">The sequence shown here is derived from an EMBL/GenBank/DDBJ whole genome shotgun (WGS) entry which is preliminary data.</text>
</comment>
<feature type="compositionally biased region" description="Polar residues" evidence="1">
    <location>
        <begin position="14"/>
        <end position="24"/>
    </location>
</feature>
<feature type="region of interest" description="Disordered" evidence="1">
    <location>
        <begin position="1"/>
        <end position="32"/>
    </location>
</feature>
<evidence type="ECO:0000313" key="2">
    <source>
        <dbReference type="EMBL" id="KAH1167466.1"/>
    </source>
</evidence>
<keyword evidence="3" id="KW-1185">Reference proteome</keyword>
<protein>
    <submittedName>
        <fullName evidence="2">Uncharacterized protein</fullName>
    </submittedName>
</protein>
<organism evidence="2 3">
    <name type="scientific">Mauremys mutica</name>
    <name type="common">yellowpond turtle</name>
    <dbReference type="NCBI Taxonomy" id="74926"/>
    <lineage>
        <taxon>Eukaryota</taxon>
        <taxon>Metazoa</taxon>
        <taxon>Chordata</taxon>
        <taxon>Craniata</taxon>
        <taxon>Vertebrata</taxon>
        <taxon>Euteleostomi</taxon>
        <taxon>Archelosauria</taxon>
        <taxon>Testudinata</taxon>
        <taxon>Testudines</taxon>
        <taxon>Cryptodira</taxon>
        <taxon>Durocryptodira</taxon>
        <taxon>Testudinoidea</taxon>
        <taxon>Geoemydidae</taxon>
        <taxon>Geoemydinae</taxon>
        <taxon>Mauremys</taxon>
    </lineage>
</organism>
<evidence type="ECO:0000256" key="1">
    <source>
        <dbReference type="SAM" id="MobiDB-lite"/>
    </source>
</evidence>
<accession>A0A9D3WT52</accession>
<reference evidence="2" key="1">
    <citation type="submission" date="2021-09" db="EMBL/GenBank/DDBJ databases">
        <title>The genome of Mauremys mutica provides insights into the evolution of semi-aquatic lifestyle.</title>
        <authorList>
            <person name="Gong S."/>
            <person name="Gao Y."/>
        </authorList>
    </citation>
    <scope>NUCLEOTIDE SEQUENCE</scope>
    <source>
        <strain evidence="2">MM-2020</strain>
        <tissue evidence="2">Muscle</tissue>
    </source>
</reference>
<proteinExistence type="predicted"/>
<gene>
    <name evidence="2" type="ORF">KIL84_002949</name>
</gene>
<name>A0A9D3WT52_9SAUR</name>
<dbReference type="AlphaFoldDB" id="A0A9D3WT52"/>
<dbReference type="Proteomes" id="UP000827986">
    <property type="component" value="Unassembled WGS sequence"/>
</dbReference>
<sequence length="119" mass="13218">MLSNSNTSDRHVTEQSPGNSQDLSAITGPHGSIDLRHPTCEATYANPLSLAPHNLFPMKAQYKQTSHNDKQSKRLAILVDATTQRMPRCAFHPNPSYIDYYRPLIGWGAHLNSHSAQGH</sequence>
<evidence type="ECO:0000313" key="3">
    <source>
        <dbReference type="Proteomes" id="UP000827986"/>
    </source>
</evidence>
<dbReference type="EMBL" id="JAHDVG010000486">
    <property type="protein sequence ID" value="KAH1167466.1"/>
    <property type="molecule type" value="Genomic_DNA"/>
</dbReference>